<gene>
    <name evidence="1" type="ORF">OG579_13665</name>
</gene>
<evidence type="ECO:0000313" key="1">
    <source>
        <dbReference type="EMBL" id="WUM18777.1"/>
    </source>
</evidence>
<dbReference type="EMBL" id="CP108021">
    <property type="protein sequence ID" value="WUM18777.1"/>
    <property type="molecule type" value="Genomic_DNA"/>
</dbReference>
<dbReference type="AlphaFoldDB" id="A0AAU4JYG4"/>
<evidence type="ECO:0000313" key="2">
    <source>
        <dbReference type="Proteomes" id="UP001432128"/>
    </source>
</evidence>
<sequence>MTDSDQTPGPLRSTGRAARVEAAFIRQVIAAREADALAHREAICDLVAEDPTFADIAGLVWSVVGDLPTRANDEPEALRERLVKLYVAGEER</sequence>
<reference evidence="1 2" key="1">
    <citation type="submission" date="2022-10" db="EMBL/GenBank/DDBJ databases">
        <title>The complete genomes of actinobacterial strains from the NBC collection.</title>
        <authorList>
            <person name="Joergensen T.S."/>
            <person name="Alvarez Arevalo M."/>
            <person name="Sterndorff E.B."/>
            <person name="Faurdal D."/>
            <person name="Vuksanovic O."/>
            <person name="Mourched A.-S."/>
            <person name="Charusanti P."/>
            <person name="Shaw S."/>
            <person name="Blin K."/>
            <person name="Weber T."/>
        </authorList>
    </citation>
    <scope>NUCLEOTIDE SEQUENCE [LARGE SCALE GENOMIC DNA]</scope>
    <source>
        <strain evidence="1 2">NBC_00319</strain>
    </source>
</reference>
<dbReference type="KEGG" id="whr:OG579_13665"/>
<dbReference type="RefSeq" id="WP_328856361.1">
    <property type="nucleotide sequence ID" value="NZ_CP108021.1"/>
</dbReference>
<name>A0AAU4JYG4_9NOCA</name>
<protein>
    <submittedName>
        <fullName evidence="1">Uncharacterized protein</fullName>
    </submittedName>
</protein>
<keyword evidence="2" id="KW-1185">Reference proteome</keyword>
<organism evidence="1 2">
    <name type="scientific">Williamsia herbipolensis</name>
    <dbReference type="NCBI Taxonomy" id="1603258"/>
    <lineage>
        <taxon>Bacteria</taxon>
        <taxon>Bacillati</taxon>
        <taxon>Actinomycetota</taxon>
        <taxon>Actinomycetes</taxon>
        <taxon>Mycobacteriales</taxon>
        <taxon>Nocardiaceae</taxon>
        <taxon>Williamsia</taxon>
    </lineage>
</organism>
<dbReference type="Proteomes" id="UP001432128">
    <property type="component" value="Chromosome"/>
</dbReference>
<proteinExistence type="predicted"/>
<accession>A0AAU4JYG4</accession>